<accession>A0ABR8DBT6</accession>
<evidence type="ECO:0000313" key="2">
    <source>
        <dbReference type="Proteomes" id="UP000661112"/>
    </source>
</evidence>
<evidence type="ECO:0000313" key="1">
    <source>
        <dbReference type="EMBL" id="MBD2504662.1"/>
    </source>
</evidence>
<comment type="caution">
    <text evidence="1">The sequence shown here is derived from an EMBL/GenBank/DDBJ whole genome shotgun (WGS) entry which is preliminary data.</text>
</comment>
<dbReference type="Proteomes" id="UP000661112">
    <property type="component" value="Unassembled WGS sequence"/>
</dbReference>
<dbReference type="EMBL" id="JACJSG010000057">
    <property type="protein sequence ID" value="MBD2504662.1"/>
    <property type="molecule type" value="Genomic_DNA"/>
</dbReference>
<name>A0ABR8DBT6_9NOST</name>
<keyword evidence="2" id="KW-1185">Reference proteome</keyword>
<organism evidence="1 2">
    <name type="scientific">Anabaena azotica FACHB-119</name>
    <dbReference type="NCBI Taxonomy" id="947527"/>
    <lineage>
        <taxon>Bacteria</taxon>
        <taxon>Bacillati</taxon>
        <taxon>Cyanobacteriota</taxon>
        <taxon>Cyanophyceae</taxon>
        <taxon>Nostocales</taxon>
        <taxon>Nostocaceae</taxon>
        <taxon>Anabaena</taxon>
        <taxon>Anabaena azotica</taxon>
    </lineage>
</organism>
<reference evidence="1 2" key="1">
    <citation type="journal article" date="2020" name="ISME J.">
        <title>Comparative genomics reveals insights into cyanobacterial evolution and habitat adaptation.</title>
        <authorList>
            <person name="Chen M.Y."/>
            <person name="Teng W.K."/>
            <person name="Zhao L."/>
            <person name="Hu C.X."/>
            <person name="Zhou Y.K."/>
            <person name="Han B.P."/>
            <person name="Song L.R."/>
            <person name="Shu W.S."/>
        </authorList>
    </citation>
    <scope>NUCLEOTIDE SEQUENCE [LARGE SCALE GENOMIC DNA]</scope>
    <source>
        <strain evidence="1 2">FACHB-119</strain>
    </source>
</reference>
<sequence length="88" mass="9993">MRGVCHIQTVEDVCRLAGDEDVDAWRGAIAQYLVQVKDEISLVKLQRKLKMPMVEVWLGLLLGGFALEQRGEFYDNDKIWVRGDNSGV</sequence>
<protein>
    <submittedName>
        <fullName evidence="1">Uncharacterized protein</fullName>
    </submittedName>
</protein>
<gene>
    <name evidence="1" type="ORF">H6G83_29330</name>
</gene>
<proteinExistence type="predicted"/>
<dbReference type="RefSeq" id="WP_190478681.1">
    <property type="nucleotide sequence ID" value="NZ_JACJSG010000057.1"/>
</dbReference>